<organism evidence="1 2">
    <name type="scientific">Micromonospora sonchi</name>
    <dbReference type="NCBI Taxonomy" id="1763543"/>
    <lineage>
        <taxon>Bacteria</taxon>
        <taxon>Bacillati</taxon>
        <taxon>Actinomycetota</taxon>
        <taxon>Actinomycetes</taxon>
        <taxon>Micromonosporales</taxon>
        <taxon>Micromonosporaceae</taxon>
        <taxon>Micromonospora</taxon>
    </lineage>
</organism>
<gene>
    <name evidence="1" type="ORF">GCM10011608_21320</name>
</gene>
<evidence type="ECO:0000313" key="1">
    <source>
        <dbReference type="EMBL" id="GGM36436.1"/>
    </source>
</evidence>
<accession>A0A917TSN7</accession>
<evidence type="ECO:0000313" key="2">
    <source>
        <dbReference type="Proteomes" id="UP000608890"/>
    </source>
</evidence>
<reference evidence="1" key="1">
    <citation type="journal article" date="2014" name="Int. J. Syst. Evol. Microbiol.">
        <title>Complete genome sequence of Corynebacterium casei LMG S-19264T (=DSM 44701T), isolated from a smear-ripened cheese.</title>
        <authorList>
            <consortium name="US DOE Joint Genome Institute (JGI-PGF)"/>
            <person name="Walter F."/>
            <person name="Albersmeier A."/>
            <person name="Kalinowski J."/>
            <person name="Ruckert C."/>
        </authorList>
    </citation>
    <scope>NUCLEOTIDE SEQUENCE</scope>
    <source>
        <strain evidence="1">CGMCC 4.7312</strain>
    </source>
</reference>
<proteinExistence type="predicted"/>
<protein>
    <submittedName>
        <fullName evidence="1">Uncharacterized protein</fullName>
    </submittedName>
</protein>
<dbReference type="AlphaFoldDB" id="A0A917TSN7"/>
<reference evidence="1" key="2">
    <citation type="submission" date="2020-09" db="EMBL/GenBank/DDBJ databases">
        <authorList>
            <person name="Sun Q."/>
            <person name="Zhou Y."/>
        </authorList>
    </citation>
    <scope>NUCLEOTIDE SEQUENCE</scope>
    <source>
        <strain evidence="1">CGMCC 4.7312</strain>
    </source>
</reference>
<comment type="caution">
    <text evidence="1">The sequence shown here is derived from an EMBL/GenBank/DDBJ whole genome shotgun (WGS) entry which is preliminary data.</text>
</comment>
<dbReference type="EMBL" id="BMNB01000008">
    <property type="protein sequence ID" value="GGM36436.1"/>
    <property type="molecule type" value="Genomic_DNA"/>
</dbReference>
<dbReference type="Proteomes" id="UP000608890">
    <property type="component" value="Unassembled WGS sequence"/>
</dbReference>
<sequence>MGEQVDGLHDAGVGEWIEAFDPLLYLVDEVDLPLVGRQLSSIADAIPDACSLSGWSGFDAGAAMPLSMKARKLWATCGGGI</sequence>
<name>A0A917TSN7_9ACTN</name>
<keyword evidence="2" id="KW-1185">Reference proteome</keyword>